<name>A0A420EM16_9SPHN</name>
<dbReference type="OrthoDB" id="509852at2"/>
<sequence length="220" mass="24179">MAVLLELYVNDLSPFTRPIELQLEMKGLDFKRITPTRDFVREGGFGEISPIRKIPVLMVDGAVIAESRVISELIEDLYPTPPLLPEAPLDRARVRMLATIATVYLADPAVQLLGNMTEGNSQDIEARSVALIRRGLAGLEEWIAPGPYAAGETPSIADCAVAPALFFLKDILSRLGFTDCPEWGERTRACFAAMRRDADIERSLMGMEACLSEKLAQTQG</sequence>
<dbReference type="CDD" id="cd00570">
    <property type="entry name" value="GST_N_family"/>
    <property type="match status" value="1"/>
</dbReference>
<accession>A0A420EM16</accession>
<dbReference type="PROSITE" id="PS50405">
    <property type="entry name" value="GST_CTER"/>
    <property type="match status" value="1"/>
</dbReference>
<dbReference type="EMBL" id="RAPF01000003">
    <property type="protein sequence ID" value="RKF21762.1"/>
    <property type="molecule type" value="Genomic_DNA"/>
</dbReference>
<evidence type="ECO:0000313" key="3">
    <source>
        <dbReference type="EMBL" id="RKF21762.1"/>
    </source>
</evidence>
<dbReference type="PROSITE" id="PS50404">
    <property type="entry name" value="GST_NTER"/>
    <property type="match status" value="1"/>
</dbReference>
<dbReference type="InterPro" id="IPR010987">
    <property type="entry name" value="Glutathione-S-Trfase_C-like"/>
</dbReference>
<evidence type="ECO:0000313" key="4">
    <source>
        <dbReference type="Proteomes" id="UP000284395"/>
    </source>
</evidence>
<dbReference type="InterPro" id="IPR036282">
    <property type="entry name" value="Glutathione-S-Trfase_C_sf"/>
</dbReference>
<feature type="domain" description="GST C-terminal" evidence="2">
    <location>
        <begin position="87"/>
        <end position="220"/>
    </location>
</feature>
<evidence type="ECO:0000259" key="2">
    <source>
        <dbReference type="PROSITE" id="PS50405"/>
    </source>
</evidence>
<dbReference type="InterPro" id="IPR040079">
    <property type="entry name" value="Glutathione_S-Trfase"/>
</dbReference>
<dbReference type="RefSeq" id="WP_120324171.1">
    <property type="nucleotide sequence ID" value="NZ_RAPF01000003.1"/>
</dbReference>
<dbReference type="Gene3D" id="3.40.30.10">
    <property type="entry name" value="Glutaredoxin"/>
    <property type="match status" value="1"/>
</dbReference>
<dbReference type="Pfam" id="PF13410">
    <property type="entry name" value="GST_C_2"/>
    <property type="match status" value="1"/>
</dbReference>
<dbReference type="SUPFAM" id="SSF52833">
    <property type="entry name" value="Thioredoxin-like"/>
    <property type="match status" value="1"/>
</dbReference>
<reference evidence="3 4" key="1">
    <citation type="submission" date="2018-09" db="EMBL/GenBank/DDBJ databases">
        <title>Altererythrobacter spongiae sp. nov., isolated from a marine sponge.</title>
        <authorList>
            <person name="Zhuang L."/>
            <person name="Luo L."/>
        </authorList>
    </citation>
    <scope>NUCLEOTIDE SEQUENCE [LARGE SCALE GENOMIC DNA]</scope>
    <source>
        <strain evidence="3 4">HN-Y73</strain>
    </source>
</reference>
<proteinExistence type="predicted"/>
<dbReference type="GO" id="GO:0016740">
    <property type="term" value="F:transferase activity"/>
    <property type="evidence" value="ECO:0007669"/>
    <property type="project" value="UniProtKB-KW"/>
</dbReference>
<dbReference type="PANTHER" id="PTHR43968:SF6">
    <property type="entry name" value="GLUTATHIONE S-TRANSFERASE OMEGA"/>
    <property type="match status" value="1"/>
</dbReference>
<organism evidence="3 4">
    <name type="scientific">Altericroceibacterium spongiae</name>
    <dbReference type="NCBI Taxonomy" id="2320269"/>
    <lineage>
        <taxon>Bacteria</taxon>
        <taxon>Pseudomonadati</taxon>
        <taxon>Pseudomonadota</taxon>
        <taxon>Alphaproteobacteria</taxon>
        <taxon>Sphingomonadales</taxon>
        <taxon>Erythrobacteraceae</taxon>
        <taxon>Altericroceibacterium</taxon>
    </lineage>
</organism>
<protein>
    <submittedName>
        <fullName evidence="3">Glutathione S-transferase family protein</fullName>
    </submittedName>
</protein>
<dbReference type="InterPro" id="IPR036249">
    <property type="entry name" value="Thioredoxin-like_sf"/>
</dbReference>
<dbReference type="SFLD" id="SFLDS00019">
    <property type="entry name" value="Glutathione_Transferase_(cytos"/>
    <property type="match status" value="1"/>
</dbReference>
<dbReference type="Proteomes" id="UP000284395">
    <property type="component" value="Unassembled WGS sequence"/>
</dbReference>
<keyword evidence="4" id="KW-1185">Reference proteome</keyword>
<dbReference type="AlphaFoldDB" id="A0A420EM16"/>
<dbReference type="SFLD" id="SFLDG00358">
    <property type="entry name" value="Main_(cytGST)"/>
    <property type="match status" value="1"/>
</dbReference>
<dbReference type="PANTHER" id="PTHR43968">
    <property type="match status" value="1"/>
</dbReference>
<dbReference type="InterPro" id="IPR004045">
    <property type="entry name" value="Glutathione_S-Trfase_N"/>
</dbReference>
<dbReference type="Gene3D" id="1.20.1050.10">
    <property type="match status" value="1"/>
</dbReference>
<dbReference type="GO" id="GO:0005737">
    <property type="term" value="C:cytoplasm"/>
    <property type="evidence" value="ECO:0007669"/>
    <property type="project" value="TreeGrafter"/>
</dbReference>
<evidence type="ECO:0000259" key="1">
    <source>
        <dbReference type="PROSITE" id="PS50404"/>
    </source>
</evidence>
<dbReference type="SUPFAM" id="SSF47616">
    <property type="entry name" value="GST C-terminal domain-like"/>
    <property type="match status" value="1"/>
</dbReference>
<dbReference type="Pfam" id="PF13417">
    <property type="entry name" value="GST_N_3"/>
    <property type="match status" value="1"/>
</dbReference>
<gene>
    <name evidence="3" type="ORF">D6851_06975</name>
</gene>
<dbReference type="InterPro" id="IPR050983">
    <property type="entry name" value="GST_Omega/HSP26"/>
</dbReference>
<comment type="caution">
    <text evidence="3">The sequence shown here is derived from an EMBL/GenBank/DDBJ whole genome shotgun (WGS) entry which is preliminary data.</text>
</comment>
<feature type="domain" description="GST N-terminal" evidence="1">
    <location>
        <begin position="3"/>
        <end position="82"/>
    </location>
</feature>
<keyword evidence="3" id="KW-0808">Transferase</keyword>